<proteinExistence type="predicted"/>
<dbReference type="Proteomes" id="UP001569904">
    <property type="component" value="Unassembled WGS sequence"/>
</dbReference>
<dbReference type="InterPro" id="IPR002035">
    <property type="entry name" value="VWF_A"/>
</dbReference>
<evidence type="ECO:0000256" key="2">
    <source>
        <dbReference type="SAM" id="Phobius"/>
    </source>
</evidence>
<evidence type="ECO:0000313" key="5">
    <source>
        <dbReference type="Proteomes" id="UP001569904"/>
    </source>
</evidence>
<evidence type="ECO:0000256" key="1">
    <source>
        <dbReference type="SAM" id="MobiDB-lite"/>
    </source>
</evidence>
<reference evidence="4 5" key="1">
    <citation type="submission" date="2023-11" db="EMBL/GenBank/DDBJ databases">
        <title>Actinomadura monticuli sp. nov., isolated from volcanic ash.</title>
        <authorList>
            <person name="Lee S.D."/>
            <person name="Yang H."/>
            <person name="Kim I.S."/>
        </authorList>
    </citation>
    <scope>NUCLEOTIDE SEQUENCE [LARGE SCALE GENOMIC DNA]</scope>
    <source>
        <strain evidence="4 5">DSM 45346</strain>
    </source>
</reference>
<keyword evidence="2" id="KW-0812">Transmembrane</keyword>
<keyword evidence="2" id="KW-0472">Membrane</keyword>
<dbReference type="PROSITE" id="PS50234">
    <property type="entry name" value="VWFA"/>
    <property type="match status" value="1"/>
</dbReference>
<name>A0ABV4QY63_9ACTN</name>
<feature type="region of interest" description="Disordered" evidence="1">
    <location>
        <begin position="552"/>
        <end position="579"/>
    </location>
</feature>
<feature type="transmembrane region" description="Helical" evidence="2">
    <location>
        <begin position="96"/>
        <end position="118"/>
    </location>
</feature>
<keyword evidence="2" id="KW-1133">Transmembrane helix</keyword>
<gene>
    <name evidence="4" type="ORF">SM436_14815</name>
</gene>
<accession>A0ABV4QY63</accession>
<protein>
    <recommendedName>
        <fullName evidence="3">VWFA domain-containing protein</fullName>
    </recommendedName>
</protein>
<dbReference type="SUPFAM" id="SSF53300">
    <property type="entry name" value="vWA-like"/>
    <property type="match status" value="1"/>
</dbReference>
<keyword evidence="5" id="KW-1185">Reference proteome</keyword>
<sequence>MTGPHEGDGGRSQSSRRQDGLPGWFRGFMQVMFLDLCSTVIVSLGVTLVHGAFWLNAAITLLVIALLTAGLFVFYPGIAHDVLEQVSTTLRRGGATLAWGLGGAAVMALVLLACTGAYRLRADAGSCGQPLDLRVLTAPETLTPLRAAAAEFANDSEDGGCRKYSVTVVPESGPVPLYDGFRLLWRRSEAADAGHADGQQLFGPQPDIWIPSSTAEYDFVPKGPGQTGAAGLSGGAPPAKGDPVFRVRGSVGSSPLVLALFTKAHESVADPIAAPIAPGTAALLERVADAGVKLTAIARPVPETSAAALAVTPALYAATPGGDAEDERFAEPADLVAPDAVSLLCRFRERAAAQSSEPPDDLAVAVPEQVLHDYDMGRPLGDRCGAVDPDAAPYAGWRLHPYYATDLPTLDYPFVQVRWRGQDTRERNAAVAAFRRWLDRDPLTLQGFRDDRGVIPPAREGDTRHYHLSRLQSVVGNRVMPSAVGLRRPEGVQDTLDRIGAARPRTSVSLLLDVSGSMGGAARARGGSRLGRGTSFLRSLVSQLQSNDRAGLRVSSATASPTGAETFGNVPRDAASPEQQNAITSRLQAVASGGADQPLSDAIAAADLGPGRQNLILVTDGQISATNPALASRVKWLAGEFRGRHPGLRLTVVLTGPATCDSSPVKQIVAALAPKDGRGCVALTDAPEAEQAAELLSELR</sequence>
<dbReference type="Gene3D" id="3.40.50.410">
    <property type="entry name" value="von Willebrand factor, type A domain"/>
    <property type="match status" value="1"/>
</dbReference>
<evidence type="ECO:0000259" key="3">
    <source>
        <dbReference type="PROSITE" id="PS50234"/>
    </source>
</evidence>
<evidence type="ECO:0000313" key="4">
    <source>
        <dbReference type="EMBL" id="MFA1554958.1"/>
    </source>
</evidence>
<dbReference type="InterPro" id="IPR036465">
    <property type="entry name" value="vWFA_dom_sf"/>
</dbReference>
<feature type="domain" description="VWFA" evidence="3">
    <location>
        <begin position="507"/>
        <end position="699"/>
    </location>
</feature>
<comment type="caution">
    <text evidence="4">The sequence shown here is derived from an EMBL/GenBank/DDBJ whole genome shotgun (WGS) entry which is preliminary data.</text>
</comment>
<dbReference type="CDD" id="cd00198">
    <property type="entry name" value="vWFA"/>
    <property type="match status" value="1"/>
</dbReference>
<feature type="transmembrane region" description="Helical" evidence="2">
    <location>
        <begin position="24"/>
        <end position="46"/>
    </location>
</feature>
<dbReference type="RefSeq" id="WP_371941621.1">
    <property type="nucleotide sequence ID" value="NZ_JAXCEH010000008.1"/>
</dbReference>
<organism evidence="4 5">
    <name type="scientific">Actinomadura chokoriensis</name>
    <dbReference type="NCBI Taxonomy" id="454156"/>
    <lineage>
        <taxon>Bacteria</taxon>
        <taxon>Bacillati</taxon>
        <taxon>Actinomycetota</taxon>
        <taxon>Actinomycetes</taxon>
        <taxon>Streptosporangiales</taxon>
        <taxon>Thermomonosporaceae</taxon>
        <taxon>Actinomadura</taxon>
    </lineage>
</organism>
<dbReference type="EMBL" id="JAXCEH010000008">
    <property type="protein sequence ID" value="MFA1554958.1"/>
    <property type="molecule type" value="Genomic_DNA"/>
</dbReference>
<feature type="transmembrane region" description="Helical" evidence="2">
    <location>
        <begin position="52"/>
        <end position="75"/>
    </location>
</feature>